<sequence length="304" mass="36117">MLKSIQDSAFMRFFTPSYKKTIDAHLLSDDTTSRLIADTERFLSKLVDKADGRNQKRNLRRKQKEWTIKLRIQYKFIKLQIIDSKYSSSPVHKRITITCHRKYIKAENGVAAVKEAKIHFLKDGRSHVRSLRDSPKFRGVFYQLFRLDQAYVHGGKQVKSSLELLSNQEKQLSASYTDDIRLLVEEGKRYVETVKQFSIDALIENRLIRIIQHTQKLQEDFHFLDFEQRHTVRRMLREDIPKLLNMFLSLSLKHQLEQKENVFVSLSKMELTLITYTQYLEEVRLEHMNHLIRLQSKRYGNPTD</sequence>
<name>A0ABT0XEU9_9BACI</name>
<evidence type="ECO:0000313" key="2">
    <source>
        <dbReference type="Proteomes" id="UP001203665"/>
    </source>
</evidence>
<reference evidence="1" key="1">
    <citation type="submission" date="2022-06" db="EMBL/GenBank/DDBJ databases">
        <title>Alkalicoccobacillus porphyridii sp. nov., isolated from a marine red alga, Porphyridium purpureum and reclassification of Shouchella plakortidis and Shouchella gibsonii as Alkalicoccobacillus plakortidis comb. nov. and Alkalicoccobacillus gibsonii comb. nov.</title>
        <authorList>
            <person name="Kim K.H."/>
            <person name="Lee J.K."/>
            <person name="Han D.M."/>
            <person name="Baek J.H."/>
            <person name="Jeon C.O."/>
        </authorList>
    </citation>
    <scope>NUCLEOTIDE SEQUENCE</scope>
    <source>
        <strain evidence="1">DSM 19153</strain>
    </source>
</reference>
<comment type="caution">
    <text evidence="1">The sequence shown here is derived from an EMBL/GenBank/DDBJ whole genome shotgun (WGS) entry which is preliminary data.</text>
</comment>
<organism evidence="1 2">
    <name type="scientific">Alkalicoccobacillus plakortidis</name>
    <dbReference type="NCBI Taxonomy" id="444060"/>
    <lineage>
        <taxon>Bacteria</taxon>
        <taxon>Bacillati</taxon>
        <taxon>Bacillota</taxon>
        <taxon>Bacilli</taxon>
        <taxon>Bacillales</taxon>
        <taxon>Bacillaceae</taxon>
        <taxon>Alkalicoccobacillus</taxon>
    </lineage>
</organism>
<dbReference type="EMBL" id="JAMQJY010000001">
    <property type="protein sequence ID" value="MCM2674394.1"/>
    <property type="molecule type" value="Genomic_DNA"/>
</dbReference>
<proteinExistence type="predicted"/>
<evidence type="ECO:0000313" key="1">
    <source>
        <dbReference type="EMBL" id="MCM2674394.1"/>
    </source>
</evidence>
<accession>A0ABT0XEU9</accession>
<dbReference type="RefSeq" id="WP_251604031.1">
    <property type="nucleotide sequence ID" value="NZ_JAMQJY010000001.1"/>
</dbReference>
<protein>
    <submittedName>
        <fullName evidence="1">Uncharacterized protein</fullName>
    </submittedName>
</protein>
<dbReference type="Proteomes" id="UP001203665">
    <property type="component" value="Unassembled WGS sequence"/>
</dbReference>
<gene>
    <name evidence="1" type="ORF">NDM98_01930</name>
</gene>
<keyword evidence="2" id="KW-1185">Reference proteome</keyword>